<dbReference type="EMBL" id="PVXP01000042">
    <property type="protein sequence ID" value="PRR84008.1"/>
    <property type="molecule type" value="Genomic_DNA"/>
</dbReference>
<dbReference type="EC" id="3.1.1.2" evidence="2"/>
<dbReference type="AlphaFoldDB" id="A0A2T0BJD4"/>
<keyword evidence="3" id="KW-1185">Reference proteome</keyword>
<organism evidence="2 3">
    <name type="scientific">Clostridium luticellarii</name>
    <dbReference type="NCBI Taxonomy" id="1691940"/>
    <lineage>
        <taxon>Bacteria</taxon>
        <taxon>Bacillati</taxon>
        <taxon>Bacillota</taxon>
        <taxon>Clostridia</taxon>
        <taxon>Eubacteriales</taxon>
        <taxon>Clostridiaceae</taxon>
        <taxon>Clostridium</taxon>
    </lineage>
</organism>
<protein>
    <submittedName>
        <fullName evidence="2">Arylesterase</fullName>
        <ecNumber evidence="2">3.1.1.2</ecNumber>
    </submittedName>
</protein>
<accession>A0A2T0BJD4</accession>
<comment type="caution">
    <text evidence="2">The sequence shown here is derived from an EMBL/GenBank/DDBJ whole genome shotgun (WGS) entry which is preliminary data.</text>
</comment>
<keyword evidence="2" id="KW-0378">Hydrolase</keyword>
<dbReference type="PANTHER" id="PTHR30383">
    <property type="entry name" value="THIOESTERASE 1/PROTEASE 1/LYSOPHOSPHOLIPASE L1"/>
    <property type="match status" value="1"/>
</dbReference>
<dbReference type="RefSeq" id="WP_106010153.1">
    <property type="nucleotide sequence ID" value="NZ_JALCPJ010000002.1"/>
</dbReference>
<dbReference type="GO" id="GO:0004064">
    <property type="term" value="F:arylesterase activity"/>
    <property type="evidence" value="ECO:0007669"/>
    <property type="project" value="UniProtKB-EC"/>
</dbReference>
<dbReference type="OrthoDB" id="9777593at2"/>
<dbReference type="InterPro" id="IPR051532">
    <property type="entry name" value="Ester_Hydrolysis_Enzymes"/>
</dbReference>
<dbReference type="Pfam" id="PF13472">
    <property type="entry name" value="Lipase_GDSL_2"/>
    <property type="match status" value="1"/>
</dbReference>
<evidence type="ECO:0000313" key="3">
    <source>
        <dbReference type="Proteomes" id="UP000237798"/>
    </source>
</evidence>
<dbReference type="InterPro" id="IPR013830">
    <property type="entry name" value="SGNH_hydro"/>
</dbReference>
<feature type="domain" description="SGNH hydrolase-type esterase" evidence="1">
    <location>
        <begin position="5"/>
        <end position="180"/>
    </location>
</feature>
<proteinExistence type="predicted"/>
<dbReference type="Proteomes" id="UP000237798">
    <property type="component" value="Unassembled WGS sequence"/>
</dbReference>
<dbReference type="Gene3D" id="3.40.50.1110">
    <property type="entry name" value="SGNH hydrolase"/>
    <property type="match status" value="1"/>
</dbReference>
<name>A0A2T0BJD4_9CLOT</name>
<dbReference type="GO" id="GO:0004622">
    <property type="term" value="F:phosphatidylcholine lysophospholipase activity"/>
    <property type="evidence" value="ECO:0007669"/>
    <property type="project" value="TreeGrafter"/>
</dbReference>
<dbReference type="PANTHER" id="PTHR30383:SF5">
    <property type="entry name" value="SGNH HYDROLASE-TYPE ESTERASE DOMAIN-CONTAINING PROTEIN"/>
    <property type="match status" value="1"/>
</dbReference>
<dbReference type="InterPro" id="IPR036514">
    <property type="entry name" value="SGNH_hydro_sf"/>
</dbReference>
<gene>
    <name evidence="2" type="ORF">CLLU_25510</name>
</gene>
<reference evidence="2 3" key="1">
    <citation type="submission" date="2018-03" db="EMBL/GenBank/DDBJ databases">
        <title>Genome sequence of Clostridium luticellarii DSM 29923.</title>
        <authorList>
            <person name="Poehlein A."/>
            <person name="Daniel R."/>
        </authorList>
    </citation>
    <scope>NUCLEOTIDE SEQUENCE [LARGE SCALE GENOMIC DNA]</scope>
    <source>
        <strain evidence="2 3">DSM 29923</strain>
    </source>
</reference>
<sequence>MKLVCIGDSLTFGYGVPSNCSWVWLIKESLQMEVLNKGANGDTTSGMLSRFYEDVVKSHPNYVIITGGSNDFMSNRPLKMVTDNLTLIVKEALNSSIIPIMGIEPAINKTMAEKKWDGTLDYKKINKIQEDYRNWAIEFCDKNKLHYIDYYNCFMENSKDTNVHHLFVDGLHPSILGHKLMAEYTVNFLKSLT</sequence>
<evidence type="ECO:0000313" key="2">
    <source>
        <dbReference type="EMBL" id="PRR84008.1"/>
    </source>
</evidence>
<dbReference type="SUPFAM" id="SSF52266">
    <property type="entry name" value="SGNH hydrolase"/>
    <property type="match status" value="1"/>
</dbReference>
<evidence type="ECO:0000259" key="1">
    <source>
        <dbReference type="Pfam" id="PF13472"/>
    </source>
</evidence>